<name>A0A193CA62_AMYOR</name>
<organism evidence="1 2">
    <name type="scientific">Amycolatopsis orientalis</name>
    <name type="common">Nocardia orientalis</name>
    <dbReference type="NCBI Taxonomy" id="31958"/>
    <lineage>
        <taxon>Bacteria</taxon>
        <taxon>Bacillati</taxon>
        <taxon>Actinomycetota</taxon>
        <taxon>Actinomycetes</taxon>
        <taxon>Pseudonocardiales</taxon>
        <taxon>Pseudonocardiaceae</taxon>
        <taxon>Amycolatopsis</taxon>
    </lineage>
</organism>
<dbReference type="eggNOG" id="COG2230">
    <property type="taxonomic scope" value="Bacteria"/>
</dbReference>
<evidence type="ECO:0000313" key="1">
    <source>
        <dbReference type="EMBL" id="ANN21372.1"/>
    </source>
</evidence>
<keyword evidence="1" id="KW-0489">Methyltransferase</keyword>
<accession>A0A193CA62</accession>
<dbReference type="KEGG" id="aori:SD37_41235"/>
<dbReference type="EMBL" id="CP016174">
    <property type="protein sequence ID" value="ANN21372.1"/>
    <property type="molecule type" value="Genomic_DNA"/>
</dbReference>
<dbReference type="GO" id="GO:0008168">
    <property type="term" value="F:methyltransferase activity"/>
    <property type="evidence" value="ECO:0007669"/>
    <property type="project" value="UniProtKB-KW"/>
</dbReference>
<sequence>MTAEKARLLTTLLSLAEDTGSLSDELHFAGWDATERVPLDHGTANVLRALVLPKAPRVLEVGADFGGLTRYLGEVSATVHAVEADPVRAAAVRFRTRDLGTVTVHDRPPGSGTYDLVIVQQPYATRSLLNVVRERLSPTGAVVVLTASRSVAKTLAAAGLEIQRELRCAPGHEVARAVLGTQIYTELPRLSAAITGGPAHGLALLCGPGAAALWPAYRLATYFNTAERAAFACTRADVVRTGEGAEVRRTPLAPSPPVAGISVGPCTDKVYDAPTMVEVLLDEPERVAELLTGWRDLLRAEAARGVEALWDLVPHNVLVDGATLRPIDLEWRNADAGSPEVVERGVLVLADKLADAGWSAAADGGSVRDLAGWLGVLIGLHPSFVDTAVAREVAFSTIASCGTAHGTGEVREAIAEIWRTRLARTVHGYRSTKVGAGVAANEDEVAKR</sequence>
<gene>
    <name evidence="1" type="ORF">SD37_41235</name>
</gene>
<protein>
    <submittedName>
        <fullName evidence="1">Methyltransferase</fullName>
    </submittedName>
</protein>
<dbReference type="Proteomes" id="UP000093695">
    <property type="component" value="Chromosome"/>
</dbReference>
<keyword evidence="1" id="KW-0808">Transferase</keyword>
<dbReference type="RefSeq" id="WP_044849599.1">
    <property type="nucleotide sequence ID" value="NZ_CP016174.1"/>
</dbReference>
<dbReference type="STRING" id="31958.SD37_41235"/>
<dbReference type="Gene3D" id="3.40.50.150">
    <property type="entry name" value="Vaccinia Virus protein VP39"/>
    <property type="match status" value="1"/>
</dbReference>
<evidence type="ECO:0000313" key="2">
    <source>
        <dbReference type="Proteomes" id="UP000093695"/>
    </source>
</evidence>
<dbReference type="SUPFAM" id="SSF53335">
    <property type="entry name" value="S-adenosyl-L-methionine-dependent methyltransferases"/>
    <property type="match status" value="1"/>
</dbReference>
<dbReference type="InterPro" id="IPR029063">
    <property type="entry name" value="SAM-dependent_MTases_sf"/>
</dbReference>
<proteinExistence type="predicted"/>
<dbReference type="GO" id="GO:0032259">
    <property type="term" value="P:methylation"/>
    <property type="evidence" value="ECO:0007669"/>
    <property type="project" value="UniProtKB-KW"/>
</dbReference>
<reference evidence="1 2" key="1">
    <citation type="journal article" date="2015" name="Genome Announc.">
        <title>Draft Genome Sequence of Norvancomycin-Producing Strain Amycolatopsis orientalis CPCC200066.</title>
        <authorList>
            <person name="Lei X."/>
            <person name="Yuan F."/>
            <person name="Shi Y."/>
            <person name="Li X."/>
            <person name="Wang L."/>
            <person name="Hong B."/>
        </authorList>
    </citation>
    <scope>NUCLEOTIDE SEQUENCE [LARGE SCALE GENOMIC DNA]</scope>
    <source>
        <strain evidence="1 2">B-37</strain>
    </source>
</reference>
<keyword evidence="2" id="KW-1185">Reference proteome</keyword>
<dbReference type="AlphaFoldDB" id="A0A193CA62"/>